<reference evidence="4" key="1">
    <citation type="submission" date="2018-11" db="EMBL/GenBank/DDBJ databases">
        <authorList>
            <person name="Alioto T."/>
            <person name="Alioto T."/>
        </authorList>
    </citation>
    <scope>NUCLEOTIDE SEQUENCE</scope>
</reference>
<dbReference type="InterPro" id="IPR027417">
    <property type="entry name" value="P-loop_NTPase"/>
</dbReference>
<dbReference type="OrthoDB" id="6057525at2759"/>
<dbReference type="InterPro" id="IPR001315">
    <property type="entry name" value="CARD"/>
</dbReference>
<name>A0A8B6EL15_MYTGA</name>
<sequence>MAPYTQQTDDRLSGNLLYDKDAKVILMEILKSLRVLTDRIEKIEKEIQKIDGIKEGLSILSTRVQTNEETIVEIQDRNRKVEESVEKMGQIVRTMVDKHLTNTEKISQIKDRMETIGEDNGTFSNIAIKELKAEVLDLKCRSMSDNLVFLRKIGKVLINSAGNTFGFKVSAGKKSEHRKNKPWFDHDCKAARSEFRKMKRNKNKSPFHRALVSDTENRYKNTMNKAHKKYRSDFRKKMDDLKQKDAKEFWRLLNENKNEMMEQTQLLVGRGKVVKNDKAQKKEAERFRNVTLEDSYAVGLLKDDCKDGIYNILNDIIFHTDFDPSIVDHLISSCVLTIDDGEDIMQANTRIEKNSILYDILFERPYNSLAPLQQASVDVKNTEIQSILEKNGFVEQEINLPPVKHSDDIKDDSVRLQKCYKIIVDDLDSIEPIDKLVEFDVLSPEHMEELKACRTPRETNRKLLRTLMFKFKDGYQNFLDSLKDDCVHEDLAEKIMQTEVTEKDRHLLRIGICARKRLHKNKQIKASVQKVIIDVKSTVSKSDYDKITTGCDLIKIMEDNNIGPDDEYRGHVKQFIQTSSYTAIQRFVSVDDFQTDSTTDVDYISKEEHFDITCMKVVDNFKETIQFREMVEKIEKNRIVLVEGPNGSGKSQSSFAYANQFSATFPSATIWRIPCSSMQSMTMSLSILMTNLKIDSGEMCKERGIYSPFHDMIKTVFVRMSDMNDTNHLIILDDIESPEEPVIDLILKKVIQTKNIYVIGTSNKRFMITQYRKYGMKMNRMTETEAFSFFEFAEYSREDVTTLAKKLDCLPLALSFAATYIENTQTSIENYIHLLENDEISEHILGADLVFQPFNLILQRLQNDLTKKVQCVLSYAPYFVYDNISVMLLKSLLPDFLSEGEKEAEINNLIITLRKYSVAVVKGYGERRSISIHSMTCLAIRKNKTKEQIKQEVSYLLKHYCFIMDLDLRLIESIKRNVCYLSHATLLLEKFHSYLDTNVFQMRIYKSFLCCAIGVTFRMYGNAELSSYDYLERAKNIIFDLIKFQPKISVYPFTSTDPVLYLKGCSVLQKDTEDIFHRLVKESEQKMTKDFVQTFLANKFRSSREMELFEKYANGEINKNEIKHFKLTSYTTKKRGNMEKIFAPFKSIKETFLVDLLISIMHESSKNKWWMESTNSMVTEYGNNETKMDSLTDSQFAYNLAVRLQCYFKKSYKNYLPIAALVEHRDGIIRFLRSERTVSTKNLHKIIQMLKEMQGEGSSTLFYTYGALKMAPKFTLYHKCMINRALLKCCFIEWREGKSEKCLEKAILQAQTLNEIAITMREDWLICMMIYLEIAETYLLFPTKNNIDQAKQKYKKAFELNIWWYTSDYPIPFQYHFNLYQQYIHFCLKFGNLEDLNDARKISVEMRERCVQQKRKQTIGDNLIKIEDRTKSKTRRKVAINLLGILFLISSVFAGVWFFMTK</sequence>
<keyword evidence="5" id="KW-1185">Reference proteome</keyword>
<dbReference type="CDD" id="cd01671">
    <property type="entry name" value="CARD"/>
    <property type="match status" value="2"/>
</dbReference>
<dbReference type="InterPro" id="IPR011029">
    <property type="entry name" value="DEATH-like_dom_sf"/>
</dbReference>
<dbReference type="EMBL" id="UYJE01005349">
    <property type="protein sequence ID" value="VDI36489.1"/>
    <property type="molecule type" value="Genomic_DNA"/>
</dbReference>
<dbReference type="GO" id="GO:0042981">
    <property type="term" value="P:regulation of apoptotic process"/>
    <property type="evidence" value="ECO:0007669"/>
    <property type="project" value="InterPro"/>
</dbReference>
<gene>
    <name evidence="4" type="ORF">MGAL_10B045706</name>
</gene>
<dbReference type="Gene3D" id="1.10.533.10">
    <property type="entry name" value="Death Domain, Fas"/>
    <property type="match status" value="2"/>
</dbReference>
<feature type="domain" description="CARD" evidence="3">
    <location>
        <begin position="326"/>
        <end position="364"/>
    </location>
</feature>
<feature type="coiled-coil region" evidence="1">
    <location>
        <begin position="26"/>
        <end position="53"/>
    </location>
</feature>
<feature type="transmembrane region" description="Helical" evidence="2">
    <location>
        <begin position="1323"/>
        <end position="1341"/>
    </location>
</feature>
<dbReference type="SUPFAM" id="SSF52540">
    <property type="entry name" value="P-loop containing nucleoside triphosphate hydrolases"/>
    <property type="match status" value="1"/>
</dbReference>
<evidence type="ECO:0000259" key="3">
    <source>
        <dbReference type="PROSITE" id="PS50209"/>
    </source>
</evidence>
<dbReference type="Pfam" id="PF00619">
    <property type="entry name" value="CARD"/>
    <property type="match status" value="1"/>
</dbReference>
<feature type="transmembrane region" description="Helical" evidence="2">
    <location>
        <begin position="1438"/>
        <end position="1460"/>
    </location>
</feature>
<evidence type="ECO:0000256" key="1">
    <source>
        <dbReference type="SAM" id="Coils"/>
    </source>
</evidence>
<evidence type="ECO:0000313" key="5">
    <source>
        <dbReference type="Proteomes" id="UP000596742"/>
    </source>
</evidence>
<organism evidence="4 5">
    <name type="scientific">Mytilus galloprovincialis</name>
    <name type="common">Mediterranean mussel</name>
    <dbReference type="NCBI Taxonomy" id="29158"/>
    <lineage>
        <taxon>Eukaryota</taxon>
        <taxon>Metazoa</taxon>
        <taxon>Spiralia</taxon>
        <taxon>Lophotrochozoa</taxon>
        <taxon>Mollusca</taxon>
        <taxon>Bivalvia</taxon>
        <taxon>Autobranchia</taxon>
        <taxon>Pteriomorphia</taxon>
        <taxon>Mytilida</taxon>
        <taxon>Mytiloidea</taxon>
        <taxon>Mytilidae</taxon>
        <taxon>Mytilinae</taxon>
        <taxon>Mytilus</taxon>
    </lineage>
</organism>
<keyword evidence="2" id="KW-0812">Transmembrane</keyword>
<comment type="caution">
    <text evidence="4">The sequence shown here is derived from an EMBL/GenBank/DDBJ whole genome shotgun (WGS) entry which is preliminary data.</text>
</comment>
<dbReference type="Gene3D" id="3.40.50.300">
    <property type="entry name" value="P-loop containing nucleotide triphosphate hydrolases"/>
    <property type="match status" value="1"/>
</dbReference>
<dbReference type="SUPFAM" id="SSF47986">
    <property type="entry name" value="DEATH domain"/>
    <property type="match status" value="2"/>
</dbReference>
<accession>A0A8B6EL15</accession>
<dbReference type="PROSITE" id="PS50209">
    <property type="entry name" value="CARD"/>
    <property type="match status" value="2"/>
</dbReference>
<keyword evidence="2" id="KW-1133">Transmembrane helix</keyword>
<dbReference type="Proteomes" id="UP000596742">
    <property type="component" value="Unassembled WGS sequence"/>
</dbReference>
<keyword evidence="1" id="KW-0175">Coiled coil</keyword>
<feature type="domain" description="CARD" evidence="3">
    <location>
        <begin position="416"/>
        <end position="484"/>
    </location>
</feature>
<keyword evidence="2" id="KW-0472">Membrane</keyword>
<proteinExistence type="predicted"/>
<evidence type="ECO:0000256" key="2">
    <source>
        <dbReference type="SAM" id="Phobius"/>
    </source>
</evidence>
<protein>
    <recommendedName>
        <fullName evidence="3">CARD domain-containing protein</fullName>
    </recommendedName>
</protein>
<evidence type="ECO:0000313" key="4">
    <source>
        <dbReference type="EMBL" id="VDI36489.1"/>
    </source>
</evidence>